<dbReference type="InterPro" id="IPR050742">
    <property type="entry name" value="Helicase_Restrict-Modif_Enz"/>
</dbReference>
<dbReference type="PROSITE" id="PS51192">
    <property type="entry name" value="HELICASE_ATP_BIND_1"/>
    <property type="match status" value="1"/>
</dbReference>
<feature type="domain" description="Helicase ATP-binding" evidence="2">
    <location>
        <begin position="229"/>
        <end position="381"/>
    </location>
</feature>
<dbReference type="PANTHER" id="PTHR47396">
    <property type="entry name" value="TYPE I RESTRICTION ENZYME ECOKI R PROTEIN"/>
    <property type="match status" value="1"/>
</dbReference>
<dbReference type="GO" id="GO:0016787">
    <property type="term" value="F:hydrolase activity"/>
    <property type="evidence" value="ECO:0007669"/>
    <property type="project" value="InterPro"/>
</dbReference>
<dbReference type="CDD" id="cd18032">
    <property type="entry name" value="DEXHc_RE_I_III_res"/>
    <property type="match status" value="1"/>
</dbReference>
<dbReference type="InterPro" id="IPR027417">
    <property type="entry name" value="P-loop_NTPase"/>
</dbReference>
<dbReference type="PROSITE" id="PS51194">
    <property type="entry name" value="HELICASE_CTER"/>
    <property type="match status" value="1"/>
</dbReference>
<dbReference type="CDD" id="cd18799">
    <property type="entry name" value="SF2_C_EcoAI-like"/>
    <property type="match status" value="1"/>
</dbReference>
<dbReference type="GO" id="GO:0005829">
    <property type="term" value="C:cytosol"/>
    <property type="evidence" value="ECO:0007669"/>
    <property type="project" value="TreeGrafter"/>
</dbReference>
<dbReference type="GO" id="GO:0005524">
    <property type="term" value="F:ATP binding"/>
    <property type="evidence" value="ECO:0007669"/>
    <property type="project" value="InterPro"/>
</dbReference>
<dbReference type="Gene3D" id="3.30.870.10">
    <property type="entry name" value="Endonuclease Chain A"/>
    <property type="match status" value="1"/>
</dbReference>
<evidence type="ECO:0000259" key="1">
    <source>
        <dbReference type="PROSITE" id="PS50035"/>
    </source>
</evidence>
<dbReference type="InterPro" id="IPR001650">
    <property type="entry name" value="Helicase_C-like"/>
</dbReference>
<keyword evidence="4" id="KW-0547">Nucleotide-binding</keyword>
<organism evidence="4 5">
    <name type="scientific">Limosilactobacillus pontis DSM 8475</name>
    <dbReference type="NCBI Taxonomy" id="1423794"/>
    <lineage>
        <taxon>Bacteria</taxon>
        <taxon>Bacillati</taxon>
        <taxon>Bacillota</taxon>
        <taxon>Bacilli</taxon>
        <taxon>Lactobacillales</taxon>
        <taxon>Lactobacillaceae</taxon>
        <taxon>Limosilactobacillus</taxon>
    </lineage>
</organism>
<keyword evidence="4" id="KW-0347">Helicase</keyword>
<dbReference type="Pfam" id="PF26350">
    <property type="entry name" value="DUF8090"/>
    <property type="match status" value="1"/>
</dbReference>
<dbReference type="PANTHER" id="PTHR47396:SF1">
    <property type="entry name" value="ATP-DEPENDENT HELICASE IRC3-RELATED"/>
    <property type="match status" value="1"/>
</dbReference>
<dbReference type="AlphaFoldDB" id="A0A922PW25"/>
<dbReference type="GO" id="GO:0003677">
    <property type="term" value="F:DNA binding"/>
    <property type="evidence" value="ECO:0007669"/>
    <property type="project" value="InterPro"/>
</dbReference>
<dbReference type="Pfam" id="PF13091">
    <property type="entry name" value="PLDc_2"/>
    <property type="match status" value="1"/>
</dbReference>
<dbReference type="InterPro" id="IPR021835">
    <property type="entry name" value="DUF3427"/>
</dbReference>
<evidence type="ECO:0000259" key="2">
    <source>
        <dbReference type="PROSITE" id="PS51192"/>
    </source>
</evidence>
<feature type="domain" description="PLD phosphodiesterase" evidence="1">
    <location>
        <begin position="124"/>
        <end position="149"/>
    </location>
</feature>
<evidence type="ECO:0000313" key="4">
    <source>
        <dbReference type="EMBL" id="KRM37428.1"/>
    </source>
</evidence>
<comment type="caution">
    <text evidence="4">The sequence shown here is derived from an EMBL/GenBank/DDBJ whole genome shotgun (WGS) entry which is preliminary data.</text>
</comment>
<keyword evidence="4" id="KW-0067">ATP-binding</keyword>
<dbReference type="InterPro" id="IPR006935">
    <property type="entry name" value="Helicase/UvrB_N"/>
</dbReference>
<dbReference type="Gene3D" id="3.40.50.300">
    <property type="entry name" value="P-loop containing nucleotide triphosphate hydrolases"/>
    <property type="match status" value="2"/>
</dbReference>
<dbReference type="InterPro" id="IPR001736">
    <property type="entry name" value="PLipase_D/transphosphatidylase"/>
</dbReference>
<dbReference type="Pfam" id="PF11907">
    <property type="entry name" value="DUF3427"/>
    <property type="match status" value="1"/>
</dbReference>
<accession>A0A922PW25</accession>
<dbReference type="SMART" id="SM00490">
    <property type="entry name" value="HELICc"/>
    <property type="match status" value="1"/>
</dbReference>
<dbReference type="InterPro" id="IPR058403">
    <property type="entry name" value="DUF8090"/>
</dbReference>
<protein>
    <submittedName>
        <fullName evidence="4">Helicase C-terminal domain protein</fullName>
    </submittedName>
</protein>
<dbReference type="CDD" id="cd09204">
    <property type="entry name" value="PLDc_N_DEXD_b2"/>
    <property type="match status" value="1"/>
</dbReference>
<dbReference type="SUPFAM" id="SSF56024">
    <property type="entry name" value="Phospholipase D/nuclease"/>
    <property type="match status" value="1"/>
</dbReference>
<reference evidence="4 5" key="1">
    <citation type="journal article" date="2015" name="Genome Announc.">
        <title>Expanding the biotechnology potential of lactobacilli through comparative genomics of 213 strains and associated genera.</title>
        <authorList>
            <person name="Sun Z."/>
            <person name="Harris H.M."/>
            <person name="McCann A."/>
            <person name="Guo C."/>
            <person name="Argimon S."/>
            <person name="Zhang W."/>
            <person name="Yang X."/>
            <person name="Jeffery I.B."/>
            <person name="Cooney J.C."/>
            <person name="Kagawa T.F."/>
            <person name="Liu W."/>
            <person name="Song Y."/>
            <person name="Salvetti E."/>
            <person name="Wrobel A."/>
            <person name="Rasinkangas P."/>
            <person name="Parkhill J."/>
            <person name="Rea M.C."/>
            <person name="O'Sullivan O."/>
            <person name="Ritari J."/>
            <person name="Douillard F.P."/>
            <person name="Paul Ross R."/>
            <person name="Yang R."/>
            <person name="Briner A.E."/>
            <person name="Felis G.E."/>
            <person name="de Vos W.M."/>
            <person name="Barrangou R."/>
            <person name="Klaenhammer T.R."/>
            <person name="Caufield P.W."/>
            <person name="Cui Y."/>
            <person name="Zhang H."/>
            <person name="O'Toole P.W."/>
        </authorList>
    </citation>
    <scope>NUCLEOTIDE SEQUENCE [LARGE SCALE GENOMIC DNA]</scope>
    <source>
        <strain evidence="4 5">DSM 8475</strain>
    </source>
</reference>
<feature type="domain" description="Helicase C-terminal" evidence="3">
    <location>
        <begin position="433"/>
        <end position="580"/>
    </location>
</feature>
<keyword evidence="4" id="KW-0378">Hydrolase</keyword>
<dbReference type="InterPro" id="IPR025202">
    <property type="entry name" value="PLD-like_dom"/>
</dbReference>
<dbReference type="PROSITE" id="PS50035">
    <property type="entry name" value="PLD"/>
    <property type="match status" value="1"/>
</dbReference>
<dbReference type="GO" id="GO:0004386">
    <property type="term" value="F:helicase activity"/>
    <property type="evidence" value="ECO:0007669"/>
    <property type="project" value="UniProtKB-KW"/>
</dbReference>
<dbReference type="EMBL" id="AZGO01000037">
    <property type="protein sequence ID" value="KRM37428.1"/>
    <property type="molecule type" value="Genomic_DNA"/>
</dbReference>
<evidence type="ECO:0000313" key="5">
    <source>
        <dbReference type="Proteomes" id="UP000051085"/>
    </source>
</evidence>
<dbReference type="SUPFAM" id="SSF52540">
    <property type="entry name" value="P-loop containing nucleoside triphosphate hydrolases"/>
    <property type="match status" value="1"/>
</dbReference>
<dbReference type="GO" id="GO:0006793">
    <property type="term" value="P:phosphorus metabolic process"/>
    <property type="evidence" value="ECO:0007669"/>
    <property type="project" value="UniProtKB-ARBA"/>
</dbReference>
<dbReference type="Proteomes" id="UP000051085">
    <property type="component" value="Unassembled WGS sequence"/>
</dbReference>
<dbReference type="Pfam" id="PF00271">
    <property type="entry name" value="Helicase_C"/>
    <property type="match status" value="1"/>
</dbReference>
<dbReference type="Pfam" id="PF04851">
    <property type="entry name" value="ResIII"/>
    <property type="match status" value="1"/>
</dbReference>
<dbReference type="SMART" id="SM00487">
    <property type="entry name" value="DEXDc"/>
    <property type="match status" value="1"/>
</dbReference>
<name>A0A922PW25_9LACO</name>
<gene>
    <name evidence="4" type="ORF">FD34_GL001416</name>
</gene>
<proteinExistence type="predicted"/>
<sequence>MFLKEGESNVETLKNAILSGLYDQRYRGHELLGPALLDNQSGDPLWLSLRRELLTCRSFTWAVAFITQNMLAPFKVVMADLAAKGVSGTIITGDYLGFNSPTVFSELVKIPNLTVRIAQATGFHAKGYLFDHGDYQTAYVGSANFTRSALLENAEWVLRVSSATDATLTKQVERQLAALEQASQPLDDHWLADYRAKWVPPVRPPAKYTSPAPVAPNAMQVAALRELHALVAAGAHRGLVVSATGTGKTYLGAFAVRDFRPRRFLYVVHREQIARKSLASFRRVIGGLDSDYGMLTGDRHDWNAKYLFATIQTLSQPAVLKNLAPTAFDYVLVDEAHRVAAPSYRRVLDHFRPQFWLGMTATPDRPDNQDVYAAFDYHLAYEIRLQDALEAGMLAPFHYVGVQDYVTPGGEQINDTSSLRRLVAADRVRYVLQQMDYYGYCGSQPRGLVFCSRQDEAHELAAMFSAAGHPAVALTNTDSPSRRRDAVDRLEAGKLEYIITVDLFNEGIDIPSLNQIVMLRNTQSAIVFLQQLGRGLRKYPGKDYVTVLDFIGNYKNNYLIPLALNHDTSRDIDRARAETRLPGIIGVSTINFDRVATARILTSLAQTKLDSMRVLRQSYQELKNRLGRVPYLADFYRYGSTAPQVFAGNPRLAHYGSFLNKVGERVALQSNENKVLSFVTKELLNGKRPHELLLLDELLKHGECSTARLAERWRTAGAYDTPAVRQSVADILSLSFFDVKAGKETKKARYGGRALVDVTPDGYRWHAPVAAALDNHQDFRRLLTDAIKTGLALSQTYDPGQPFTRGQRYDRRDVCRLLNWPQDVSAPMYGYRVADDECPIFITYHKTDQERRNAVYDNELRDGQSLRWYTRSPRHLNSPEVQQLLAGVDTGHPAVTLRLFVKRSDAAGKQFYYLGTAKIDPASVREEQLGPKKKAAVGMDLILDRPLTPRLYGLLFD</sequence>
<evidence type="ECO:0000259" key="3">
    <source>
        <dbReference type="PROSITE" id="PS51194"/>
    </source>
</evidence>
<dbReference type="InterPro" id="IPR014001">
    <property type="entry name" value="Helicase_ATP-bd"/>
</dbReference>